<dbReference type="GO" id="GO:0016491">
    <property type="term" value="F:oxidoreductase activity"/>
    <property type="evidence" value="ECO:0007669"/>
    <property type="project" value="InterPro"/>
</dbReference>
<dbReference type="GO" id="GO:0071949">
    <property type="term" value="F:FAD binding"/>
    <property type="evidence" value="ECO:0007669"/>
    <property type="project" value="InterPro"/>
</dbReference>
<feature type="domain" description="FAD-binding PCMH-type" evidence="9">
    <location>
        <begin position="83"/>
        <end position="257"/>
    </location>
</feature>
<evidence type="ECO:0000256" key="4">
    <source>
        <dbReference type="ARBA" id="ARBA00022729"/>
    </source>
</evidence>
<dbReference type="Pfam" id="PF08031">
    <property type="entry name" value="BBE"/>
    <property type="match status" value="1"/>
</dbReference>
<dbReference type="InterPro" id="IPR012951">
    <property type="entry name" value="BBE"/>
</dbReference>
<dbReference type="FunFam" id="3.30.43.10:FF:000004">
    <property type="entry name" value="Berberine bridge enzyme-like 15"/>
    <property type="match status" value="1"/>
</dbReference>
<dbReference type="Gene3D" id="3.30.43.10">
    <property type="entry name" value="Uridine Diphospho-n-acetylenolpyruvylglucosamine Reductase, domain 2"/>
    <property type="match status" value="1"/>
</dbReference>
<dbReference type="Gene3D" id="3.30.465.10">
    <property type="match status" value="1"/>
</dbReference>
<evidence type="ECO:0000313" key="11">
    <source>
        <dbReference type="Proteomes" id="UP001154282"/>
    </source>
</evidence>
<dbReference type="AlphaFoldDB" id="A0AAV0QJY8"/>
<name>A0AAV0QJY8_9ROSI</name>
<sequence length="552" mass="61584">MTNKSSCLVSAIFSVLLVQLLFSPSSSLQPLAFDDSSVYETFLQCLESYLSPHDQISNLVFTSTNSSYTSVLQAYKRNARFNSDLKPLIIVTPTSIPHVQYAVLCTRRIGYRLRIRSGGHDFEGLSYVSDSPFFLIDMSNLRSIEVNIETNSAWVQSGAILGEVYYAIWEKSKVHGFPAGVCPTVAVGGHFSGGGYGNMMRKFGLSVDHIVDAQIVDANGDLLDRKSMGEGLFWAIRGGGGASFGIVISYKIELVEVPETVTVFQVESNPDEGLADFVYRWQVVAPTTSNDLFMRLHFSHPITTQLEQGSNGTASFQVSIQALYLGKADDVVSLLSKDFPELGLKRQDCTEMSWIESVLWYASLNYRSSPKVLLDRKVVRSPNDTNSAKRKSDFVVNPVSREGLGDILKRVAGQLQFSMAFSPHGGEMSEIPASSSPFPHRAGNLYKIEYVGNWNEAGEKAERAVMTQLRRMYSFMAPLVSKNPRRAYLNYRDLDIGKMSHGKGYRSYEEGKVYGMKYFHGNFDRLVKVKTEVDPANFFRDEQSIPTLPMKL</sequence>
<dbReference type="InterPro" id="IPR016167">
    <property type="entry name" value="FAD-bd_PCMH_sub1"/>
</dbReference>
<organism evidence="10 11">
    <name type="scientific">Linum tenue</name>
    <dbReference type="NCBI Taxonomy" id="586396"/>
    <lineage>
        <taxon>Eukaryota</taxon>
        <taxon>Viridiplantae</taxon>
        <taxon>Streptophyta</taxon>
        <taxon>Embryophyta</taxon>
        <taxon>Tracheophyta</taxon>
        <taxon>Spermatophyta</taxon>
        <taxon>Magnoliopsida</taxon>
        <taxon>eudicotyledons</taxon>
        <taxon>Gunneridae</taxon>
        <taxon>Pentapetalae</taxon>
        <taxon>rosids</taxon>
        <taxon>fabids</taxon>
        <taxon>Malpighiales</taxon>
        <taxon>Linaceae</taxon>
        <taxon>Linum</taxon>
    </lineage>
</organism>
<dbReference type="InterPro" id="IPR036318">
    <property type="entry name" value="FAD-bd_PCMH-like_sf"/>
</dbReference>
<reference evidence="10" key="1">
    <citation type="submission" date="2022-08" db="EMBL/GenBank/DDBJ databases">
        <authorList>
            <person name="Gutierrez-Valencia J."/>
        </authorList>
    </citation>
    <scope>NUCLEOTIDE SEQUENCE</scope>
</reference>
<evidence type="ECO:0000256" key="6">
    <source>
        <dbReference type="ARBA" id="ARBA00023157"/>
    </source>
</evidence>
<dbReference type="EMBL" id="CAMGYJ010000009">
    <property type="protein sequence ID" value="CAI0545834.1"/>
    <property type="molecule type" value="Genomic_DNA"/>
</dbReference>
<evidence type="ECO:0000256" key="2">
    <source>
        <dbReference type="ARBA" id="ARBA00005466"/>
    </source>
</evidence>
<dbReference type="InterPro" id="IPR016166">
    <property type="entry name" value="FAD-bd_PCMH"/>
</dbReference>
<keyword evidence="11" id="KW-1185">Reference proteome</keyword>
<feature type="chain" id="PRO_5043606154" description="FAD-binding PCMH-type domain-containing protein" evidence="8">
    <location>
        <begin position="28"/>
        <end position="552"/>
    </location>
</feature>
<dbReference type="PROSITE" id="PS51387">
    <property type="entry name" value="FAD_PCMH"/>
    <property type="match status" value="1"/>
</dbReference>
<evidence type="ECO:0000256" key="5">
    <source>
        <dbReference type="ARBA" id="ARBA00022827"/>
    </source>
</evidence>
<comment type="caution">
    <text evidence="10">The sequence shown here is derived from an EMBL/GenBank/DDBJ whole genome shotgun (WGS) entry which is preliminary data.</text>
</comment>
<comment type="cofactor">
    <cofactor evidence="1">
        <name>FAD</name>
        <dbReference type="ChEBI" id="CHEBI:57692"/>
    </cofactor>
</comment>
<keyword evidence="7" id="KW-0325">Glycoprotein</keyword>
<dbReference type="InterPro" id="IPR006094">
    <property type="entry name" value="Oxid_FAD_bind_N"/>
</dbReference>
<feature type="signal peptide" evidence="8">
    <location>
        <begin position="1"/>
        <end position="27"/>
    </location>
</feature>
<keyword evidence="6" id="KW-1015">Disulfide bond</keyword>
<dbReference type="SUPFAM" id="SSF56176">
    <property type="entry name" value="FAD-binding/transporter-associated domain-like"/>
    <property type="match status" value="1"/>
</dbReference>
<evidence type="ECO:0000256" key="8">
    <source>
        <dbReference type="SAM" id="SignalP"/>
    </source>
</evidence>
<evidence type="ECO:0000256" key="7">
    <source>
        <dbReference type="ARBA" id="ARBA00023180"/>
    </source>
</evidence>
<dbReference type="Proteomes" id="UP001154282">
    <property type="component" value="Unassembled WGS sequence"/>
</dbReference>
<accession>A0AAV0QJY8</accession>
<dbReference type="GO" id="GO:1901696">
    <property type="term" value="P:cannabinoid biosynthetic process"/>
    <property type="evidence" value="ECO:0007669"/>
    <property type="project" value="UniProtKB-ARBA"/>
</dbReference>
<comment type="similarity">
    <text evidence="2">Belongs to the oxygen-dependent FAD-linked oxidoreductase family.</text>
</comment>
<proteinExistence type="inferred from homology"/>
<keyword evidence="5" id="KW-0274">FAD</keyword>
<dbReference type="Gene3D" id="3.40.462.20">
    <property type="match status" value="1"/>
</dbReference>
<gene>
    <name evidence="10" type="ORF">LITE_LOCUS43724</name>
</gene>
<keyword evidence="4 8" id="KW-0732">Signal</keyword>
<protein>
    <recommendedName>
        <fullName evidence="9">FAD-binding PCMH-type domain-containing protein</fullName>
    </recommendedName>
</protein>
<evidence type="ECO:0000256" key="3">
    <source>
        <dbReference type="ARBA" id="ARBA00022630"/>
    </source>
</evidence>
<keyword evidence="3" id="KW-0285">Flavoprotein</keyword>
<evidence type="ECO:0000313" key="10">
    <source>
        <dbReference type="EMBL" id="CAI0545834.1"/>
    </source>
</evidence>
<dbReference type="PANTHER" id="PTHR32448">
    <property type="entry name" value="OS08G0158400 PROTEIN"/>
    <property type="match status" value="1"/>
</dbReference>
<evidence type="ECO:0000259" key="9">
    <source>
        <dbReference type="PROSITE" id="PS51387"/>
    </source>
</evidence>
<dbReference type="InterPro" id="IPR016169">
    <property type="entry name" value="FAD-bd_PCMH_sub2"/>
</dbReference>
<dbReference type="Pfam" id="PF01565">
    <property type="entry name" value="FAD_binding_4"/>
    <property type="match status" value="1"/>
</dbReference>
<evidence type="ECO:0000256" key="1">
    <source>
        <dbReference type="ARBA" id="ARBA00001974"/>
    </source>
</evidence>